<evidence type="ECO:0000313" key="3">
    <source>
        <dbReference type="Proteomes" id="UP000008827"/>
    </source>
</evidence>
<reference evidence="1" key="3">
    <citation type="submission" date="2018-07" db="EMBL/GenBank/DDBJ databases">
        <title>WGS assembly of Glycine max.</title>
        <authorList>
            <person name="Schmutz J."/>
            <person name="Cannon S."/>
            <person name="Schlueter J."/>
            <person name="Ma J."/>
            <person name="Mitros T."/>
            <person name="Nelson W."/>
            <person name="Hyten D."/>
            <person name="Song Q."/>
            <person name="Thelen J."/>
            <person name="Cheng J."/>
            <person name="Xu D."/>
            <person name="Hellsten U."/>
            <person name="May G."/>
            <person name="Yu Y."/>
            <person name="Sakurai T."/>
            <person name="Umezawa T."/>
            <person name="Bhattacharyya M."/>
            <person name="Sandhu D."/>
            <person name="Valliyodan B."/>
            <person name="Lindquist E."/>
            <person name="Peto M."/>
            <person name="Grant D."/>
            <person name="Shu S."/>
            <person name="Goodstein D."/>
            <person name="Barry K."/>
            <person name="Futrell-Griggs M."/>
            <person name="Abernathy B."/>
            <person name="Du J."/>
            <person name="Tian Z."/>
            <person name="Zhu L."/>
            <person name="Gill N."/>
            <person name="Joshi T."/>
            <person name="Libault M."/>
            <person name="Sethuraman A."/>
            <person name="Zhang X."/>
            <person name="Shinozaki K."/>
            <person name="Nguyen H."/>
            <person name="Wing R."/>
            <person name="Cregan P."/>
            <person name="Specht J."/>
            <person name="Grimwood J."/>
            <person name="Rokhsar D."/>
            <person name="Stacey G."/>
            <person name="Shoemaker R."/>
            <person name="Jackson S."/>
        </authorList>
    </citation>
    <scope>NUCLEOTIDE SEQUENCE</scope>
    <source>
        <tissue evidence="1">Callus</tissue>
    </source>
</reference>
<reference evidence="2" key="2">
    <citation type="submission" date="2018-02" db="UniProtKB">
        <authorList>
            <consortium name="EnsemblPlants"/>
        </authorList>
    </citation>
    <scope>IDENTIFICATION</scope>
    <source>
        <strain evidence="2">Williams 82</strain>
    </source>
</reference>
<dbReference type="EnsemblPlants" id="KRH70856">
    <property type="protein sequence ID" value="KRH70856"/>
    <property type="gene ID" value="GLYMA_02G114100"/>
</dbReference>
<dbReference type="Proteomes" id="UP000008827">
    <property type="component" value="Chromosome 2"/>
</dbReference>
<accession>K7K7S0</accession>
<protein>
    <submittedName>
        <fullName evidence="1 2">Uncharacterized protein</fullName>
    </submittedName>
</protein>
<dbReference type="Gramene" id="KRH70856">
    <property type="protein sequence ID" value="KRH70856"/>
    <property type="gene ID" value="GLYMA_02G114100"/>
</dbReference>
<dbReference type="HOGENOM" id="CLU_2403907_0_0_1"/>
<keyword evidence="3" id="KW-1185">Reference proteome</keyword>
<organism evidence="2">
    <name type="scientific">Glycine max</name>
    <name type="common">Soybean</name>
    <name type="synonym">Glycine hispida</name>
    <dbReference type="NCBI Taxonomy" id="3847"/>
    <lineage>
        <taxon>Eukaryota</taxon>
        <taxon>Viridiplantae</taxon>
        <taxon>Streptophyta</taxon>
        <taxon>Embryophyta</taxon>
        <taxon>Tracheophyta</taxon>
        <taxon>Spermatophyta</taxon>
        <taxon>Magnoliopsida</taxon>
        <taxon>eudicotyledons</taxon>
        <taxon>Gunneridae</taxon>
        <taxon>Pentapetalae</taxon>
        <taxon>rosids</taxon>
        <taxon>fabids</taxon>
        <taxon>Fabales</taxon>
        <taxon>Fabaceae</taxon>
        <taxon>Papilionoideae</taxon>
        <taxon>50 kb inversion clade</taxon>
        <taxon>NPAAA clade</taxon>
        <taxon>indigoferoid/millettioid clade</taxon>
        <taxon>Phaseoleae</taxon>
        <taxon>Glycine</taxon>
        <taxon>Glycine subgen. Soja</taxon>
    </lineage>
</organism>
<dbReference type="EMBL" id="CM000835">
    <property type="protein sequence ID" value="KRH70855.1"/>
    <property type="molecule type" value="Genomic_DNA"/>
</dbReference>
<proteinExistence type="predicted"/>
<dbReference type="AlphaFoldDB" id="K7K7S0"/>
<dbReference type="PaxDb" id="3847-GLYMA02G12710.2"/>
<dbReference type="Gramene" id="KRH70855">
    <property type="protein sequence ID" value="KRH70855"/>
    <property type="gene ID" value="GLYMA_02G114100"/>
</dbReference>
<dbReference type="KEGG" id="gmx:100796665"/>
<gene>
    <name evidence="2" type="primary">LOC100796665</name>
    <name evidence="1" type="ORF">GLYMA_02G114100</name>
</gene>
<sequence length="93" mass="10983">MFEVALLLFVKAKLRKLAIRVYGFRDMLHCNLGAELVPIQREQGLWGQHKPNCHEGLNLRNPRRIYEQEFLCVCGISFKMPFCKVWIGYERKS</sequence>
<evidence type="ECO:0000313" key="1">
    <source>
        <dbReference type="EMBL" id="KRH70855.1"/>
    </source>
</evidence>
<evidence type="ECO:0000313" key="2">
    <source>
        <dbReference type="EnsemblPlants" id="KRH70856"/>
    </source>
</evidence>
<name>K7K7S0_SOYBN</name>
<dbReference type="RefSeq" id="NP_001351571.1">
    <property type="nucleotide sequence ID" value="NM_001364642.1"/>
</dbReference>
<dbReference type="GeneID" id="100796665"/>
<dbReference type="RefSeq" id="XP_025980008.1">
    <property type="nucleotide sequence ID" value="XM_026124223.2"/>
</dbReference>
<reference evidence="1 2" key="1">
    <citation type="journal article" date="2010" name="Nature">
        <title>Genome sequence of the palaeopolyploid soybean.</title>
        <authorList>
            <person name="Schmutz J."/>
            <person name="Cannon S.B."/>
            <person name="Schlueter J."/>
            <person name="Ma J."/>
            <person name="Mitros T."/>
            <person name="Nelson W."/>
            <person name="Hyten D.L."/>
            <person name="Song Q."/>
            <person name="Thelen J.J."/>
            <person name="Cheng J."/>
            <person name="Xu D."/>
            <person name="Hellsten U."/>
            <person name="May G.D."/>
            <person name="Yu Y."/>
            <person name="Sakurai T."/>
            <person name="Umezawa T."/>
            <person name="Bhattacharyya M.K."/>
            <person name="Sandhu D."/>
            <person name="Valliyodan B."/>
            <person name="Lindquist E."/>
            <person name="Peto M."/>
            <person name="Grant D."/>
            <person name="Shu S."/>
            <person name="Goodstein D."/>
            <person name="Barry K."/>
            <person name="Futrell-Griggs M."/>
            <person name="Abernathy B."/>
            <person name="Du J."/>
            <person name="Tian Z."/>
            <person name="Zhu L."/>
            <person name="Gill N."/>
            <person name="Joshi T."/>
            <person name="Libault M."/>
            <person name="Sethuraman A."/>
            <person name="Zhang X.-C."/>
            <person name="Shinozaki K."/>
            <person name="Nguyen H.T."/>
            <person name="Wing R.A."/>
            <person name="Cregan P."/>
            <person name="Specht J."/>
            <person name="Grimwood J."/>
            <person name="Rokhsar D."/>
            <person name="Stacey G."/>
            <person name="Shoemaker R.C."/>
            <person name="Jackson S.A."/>
        </authorList>
    </citation>
    <scope>NUCLEOTIDE SEQUENCE [LARGE SCALE GENOMIC DNA]</scope>
    <source>
        <strain evidence="2">cv. Williams 82</strain>
        <tissue evidence="1">Callus</tissue>
    </source>
</reference>
<dbReference type="EMBL" id="CM000835">
    <property type="protein sequence ID" value="KRH70856.1"/>
    <property type="molecule type" value="Genomic_DNA"/>
</dbReference>
<dbReference type="EnsemblPlants" id="KRH70855">
    <property type="protein sequence ID" value="KRH70855"/>
    <property type="gene ID" value="GLYMA_02G114100"/>
</dbReference>